<dbReference type="EMBL" id="FQXC01000004">
    <property type="protein sequence ID" value="SHH82039.1"/>
    <property type="molecule type" value="Genomic_DNA"/>
</dbReference>
<keyword evidence="2" id="KW-1185">Reference proteome</keyword>
<dbReference type="AlphaFoldDB" id="A0A1M5W380"/>
<accession>A0A1M5W380</accession>
<dbReference type="Proteomes" id="UP000184221">
    <property type="component" value="Unassembled WGS sequence"/>
</dbReference>
<reference evidence="1 2" key="1">
    <citation type="submission" date="2016-11" db="EMBL/GenBank/DDBJ databases">
        <authorList>
            <person name="Jaros S."/>
            <person name="Januszkiewicz K."/>
            <person name="Wedrychowicz H."/>
        </authorList>
    </citation>
    <scope>NUCLEOTIDE SEQUENCE [LARGE SCALE GENOMIC DNA]</scope>
    <source>
        <strain evidence="1 2">DSM 29431</strain>
    </source>
</reference>
<evidence type="ECO:0000313" key="2">
    <source>
        <dbReference type="Proteomes" id="UP000184221"/>
    </source>
</evidence>
<gene>
    <name evidence="1" type="ORF">SAMN05443551_3235</name>
</gene>
<protein>
    <submittedName>
        <fullName evidence="1">Uncharacterized protein</fullName>
    </submittedName>
</protein>
<proteinExistence type="predicted"/>
<organism evidence="1 2">
    <name type="scientific">Marivita hallyeonensis</name>
    <dbReference type="NCBI Taxonomy" id="996342"/>
    <lineage>
        <taxon>Bacteria</taxon>
        <taxon>Pseudomonadati</taxon>
        <taxon>Pseudomonadota</taxon>
        <taxon>Alphaproteobacteria</taxon>
        <taxon>Rhodobacterales</taxon>
        <taxon>Roseobacteraceae</taxon>
        <taxon>Marivita</taxon>
    </lineage>
</organism>
<sequence length="309" mass="34583">MRILLCLKTHTHFVPTDPQVQSHELIAQICQHINCNFGNIWGVVVQHIFCEFHRAANSLGNHNSKFGEQTAQQIADLSALANDEITRAMKEQNALLLFRFDRNKPHGRACHGFADRFGIGGIRFAALDVRLHVIGRDQTDVMPECAQLARPLVARTASFHSYQTSWKVFKESQKLRPPYRAIENNIATFSDAMDLKDVLGEIYANCCNLHWVAPLIAVMTTALWRIATPVGAGAIHPIRFDEPHRGNRYVGSTAGLGRKAHSPCLFAAKGLSSQHFCKYDLPLEPSTKPHRPHHWDAVLWPPHSTAVPG</sequence>
<evidence type="ECO:0000313" key="1">
    <source>
        <dbReference type="EMBL" id="SHH82039.1"/>
    </source>
</evidence>
<name>A0A1M5W380_9RHOB</name>